<evidence type="ECO:0000313" key="2">
    <source>
        <dbReference type="Proteomes" id="UP000321570"/>
    </source>
</evidence>
<sequence length="123" mass="14060">MTLCVILSTKAKHNSLEIARFPKVATSYLCKIREALLNENNEDELAAMRKRKQHCQHSDDAFRTPEFVRNANGMMDENRGKPIRDIVPMIKSESPRVNANAYVETLQNIVIKLSWIDSVANVF</sequence>
<accession>A0A564YQD6</accession>
<reference evidence="1 2" key="1">
    <citation type="submission" date="2019-07" db="EMBL/GenBank/DDBJ databases">
        <authorList>
            <person name="Jastrzebski P J."/>
            <person name="Paukszto L."/>
            <person name="Jastrzebski P J."/>
        </authorList>
    </citation>
    <scope>NUCLEOTIDE SEQUENCE [LARGE SCALE GENOMIC DNA]</scope>
    <source>
        <strain evidence="1 2">WMS-il1</strain>
    </source>
</reference>
<dbReference type="AlphaFoldDB" id="A0A564YQD6"/>
<protein>
    <submittedName>
        <fullName evidence="1">Uncharacterized protein</fullName>
    </submittedName>
</protein>
<dbReference type="Proteomes" id="UP000321570">
    <property type="component" value="Unassembled WGS sequence"/>
</dbReference>
<name>A0A564YQD6_HYMDI</name>
<dbReference type="EMBL" id="CABIJS010000333">
    <property type="protein sequence ID" value="VUZ49491.1"/>
    <property type="molecule type" value="Genomic_DNA"/>
</dbReference>
<evidence type="ECO:0000313" key="1">
    <source>
        <dbReference type="EMBL" id="VUZ49491.1"/>
    </source>
</evidence>
<organism evidence="1 2">
    <name type="scientific">Hymenolepis diminuta</name>
    <name type="common">Rat tapeworm</name>
    <dbReference type="NCBI Taxonomy" id="6216"/>
    <lineage>
        <taxon>Eukaryota</taxon>
        <taxon>Metazoa</taxon>
        <taxon>Spiralia</taxon>
        <taxon>Lophotrochozoa</taxon>
        <taxon>Platyhelminthes</taxon>
        <taxon>Cestoda</taxon>
        <taxon>Eucestoda</taxon>
        <taxon>Cyclophyllidea</taxon>
        <taxon>Hymenolepididae</taxon>
        <taxon>Hymenolepis</taxon>
    </lineage>
</organism>
<proteinExistence type="predicted"/>
<keyword evidence="2" id="KW-1185">Reference proteome</keyword>
<gene>
    <name evidence="1" type="ORF">WMSIL1_LOCUS8912</name>
</gene>